<dbReference type="PANTHER" id="PTHR35526:SF3">
    <property type="entry name" value="ANTI-SIGMA-F FACTOR RSBW"/>
    <property type="match status" value="1"/>
</dbReference>
<dbReference type="RefSeq" id="WP_067706227.1">
    <property type="nucleotide sequence ID" value="NZ_LLZH01000331.1"/>
</dbReference>
<evidence type="ECO:0000259" key="2">
    <source>
        <dbReference type="Pfam" id="PF13581"/>
    </source>
</evidence>
<organism evidence="3 4">
    <name type="scientific">Actinoplanes awajinensis subsp. mycoplanecinus</name>
    <dbReference type="NCBI Taxonomy" id="135947"/>
    <lineage>
        <taxon>Bacteria</taxon>
        <taxon>Bacillati</taxon>
        <taxon>Actinomycetota</taxon>
        <taxon>Actinomycetes</taxon>
        <taxon>Micromonosporales</taxon>
        <taxon>Micromonosporaceae</taxon>
        <taxon>Actinoplanes</taxon>
    </lineage>
</organism>
<gene>
    <name evidence="3" type="ORF">ADL15_46160</name>
</gene>
<dbReference type="GO" id="GO:0004674">
    <property type="term" value="F:protein serine/threonine kinase activity"/>
    <property type="evidence" value="ECO:0007669"/>
    <property type="project" value="UniProtKB-KW"/>
</dbReference>
<evidence type="ECO:0000256" key="1">
    <source>
        <dbReference type="ARBA" id="ARBA00022527"/>
    </source>
</evidence>
<comment type="caution">
    <text evidence="3">The sequence shown here is derived from an EMBL/GenBank/DDBJ whole genome shotgun (WGS) entry which is preliminary data.</text>
</comment>
<keyword evidence="1" id="KW-0808">Transferase</keyword>
<dbReference type="Proteomes" id="UP000053244">
    <property type="component" value="Unassembled WGS sequence"/>
</dbReference>
<dbReference type="InterPro" id="IPR036890">
    <property type="entry name" value="HATPase_C_sf"/>
</dbReference>
<dbReference type="Pfam" id="PF13581">
    <property type="entry name" value="HATPase_c_2"/>
    <property type="match status" value="1"/>
</dbReference>
<evidence type="ECO:0000313" key="3">
    <source>
        <dbReference type="EMBL" id="KUL23555.1"/>
    </source>
</evidence>
<protein>
    <recommendedName>
        <fullName evidence="2">Histidine kinase/HSP90-like ATPase domain-containing protein</fullName>
    </recommendedName>
</protein>
<evidence type="ECO:0000313" key="4">
    <source>
        <dbReference type="Proteomes" id="UP000053244"/>
    </source>
</evidence>
<dbReference type="OrthoDB" id="3364147at2"/>
<keyword evidence="4" id="KW-1185">Reference proteome</keyword>
<dbReference type="PANTHER" id="PTHR35526">
    <property type="entry name" value="ANTI-SIGMA-F FACTOR RSBW-RELATED"/>
    <property type="match status" value="1"/>
</dbReference>
<name>A0A101JB62_9ACTN</name>
<dbReference type="InterPro" id="IPR050267">
    <property type="entry name" value="Anti-sigma-factor_SerPK"/>
</dbReference>
<keyword evidence="1" id="KW-0723">Serine/threonine-protein kinase</keyword>
<dbReference type="AlphaFoldDB" id="A0A101JB62"/>
<accession>A0A101JB62</accession>
<keyword evidence="1" id="KW-0418">Kinase</keyword>
<sequence length="261" mass="28558">MQHQVVAVGDRESAIIEVTVTGQWSRSLWLQARDMLRRSLSAYPAGLLLDLMRLTDHSAGSAPLWLHAGLQTTHLEPSIPIATCLPAGSALAARLERKGRHYGLGVHADREQARTALSSRRPPTDQVHLQLAPDPTAAAVAREVIRTACEEWGITASLSRARLVVSELVGNAIEHAGTLIDLVVTRLGPRQRGLVRGPRGLRVAVYDRDPRLPHLLTPDMSYLELGQERGYGLRIIDAAARRWGALPTPTGKVVWAVLFDE</sequence>
<dbReference type="EMBL" id="LLZH01000331">
    <property type="protein sequence ID" value="KUL23555.1"/>
    <property type="molecule type" value="Genomic_DNA"/>
</dbReference>
<dbReference type="Gene3D" id="3.30.565.10">
    <property type="entry name" value="Histidine kinase-like ATPase, C-terminal domain"/>
    <property type="match status" value="1"/>
</dbReference>
<reference evidence="3 4" key="1">
    <citation type="submission" date="2015-10" db="EMBL/GenBank/DDBJ databases">
        <authorList>
            <person name="Gilbert D.G."/>
        </authorList>
    </citation>
    <scope>NUCLEOTIDE SEQUENCE [LARGE SCALE GENOMIC DNA]</scope>
    <source>
        <strain evidence="3 4">NRRL B-16712</strain>
    </source>
</reference>
<dbReference type="CDD" id="cd16936">
    <property type="entry name" value="HATPase_RsbW-like"/>
    <property type="match status" value="1"/>
</dbReference>
<dbReference type="SUPFAM" id="SSF55874">
    <property type="entry name" value="ATPase domain of HSP90 chaperone/DNA topoisomerase II/histidine kinase"/>
    <property type="match status" value="1"/>
</dbReference>
<feature type="domain" description="Histidine kinase/HSP90-like ATPase" evidence="2">
    <location>
        <begin position="132"/>
        <end position="256"/>
    </location>
</feature>
<dbReference type="InterPro" id="IPR003594">
    <property type="entry name" value="HATPase_dom"/>
</dbReference>
<proteinExistence type="predicted"/>